<keyword evidence="4" id="KW-1185">Reference proteome</keyword>
<keyword evidence="2" id="KW-0472">Membrane</keyword>
<proteinExistence type="predicted"/>
<dbReference type="InterPro" id="IPR012341">
    <property type="entry name" value="6hp_glycosidase-like_sf"/>
</dbReference>
<feature type="compositionally biased region" description="Polar residues" evidence="1">
    <location>
        <begin position="64"/>
        <end position="75"/>
    </location>
</feature>
<dbReference type="SUPFAM" id="SSF48208">
    <property type="entry name" value="Six-hairpin glycosidases"/>
    <property type="match status" value="1"/>
</dbReference>
<dbReference type="AlphaFoldDB" id="A0A250X5V6"/>
<comment type="caution">
    <text evidence="3">The sequence shown here is derived from an EMBL/GenBank/DDBJ whole genome shotgun (WGS) entry which is preliminary data.</text>
</comment>
<dbReference type="Pfam" id="PF06824">
    <property type="entry name" value="Glyco_hydro_125"/>
    <property type="match status" value="1"/>
</dbReference>
<evidence type="ECO:0000256" key="2">
    <source>
        <dbReference type="SAM" id="Phobius"/>
    </source>
</evidence>
<evidence type="ECO:0000256" key="1">
    <source>
        <dbReference type="SAM" id="MobiDB-lite"/>
    </source>
</evidence>
<keyword evidence="2" id="KW-0812">Transmembrane</keyword>
<dbReference type="Proteomes" id="UP000232323">
    <property type="component" value="Unassembled WGS sequence"/>
</dbReference>
<accession>A0A250X5V6</accession>
<dbReference type="PANTHER" id="PTHR31047">
    <property type="entry name" value="MEIOTICALLY UP-REGULATED GENE 157 PROTEIN"/>
    <property type="match status" value="1"/>
</dbReference>
<dbReference type="InterPro" id="IPR008928">
    <property type="entry name" value="6-hairpin_glycosidase_sf"/>
</dbReference>
<gene>
    <name evidence="3" type="ORF">CEUSTIGMA_g5902.t1</name>
</gene>
<name>A0A250X5V6_9CHLO</name>
<protein>
    <recommendedName>
        <fullName evidence="5">Glycoside hydrolase family 125 protein</fullName>
    </recommendedName>
</protein>
<dbReference type="InterPro" id="IPR008313">
    <property type="entry name" value="GH125"/>
</dbReference>
<organism evidence="3 4">
    <name type="scientific">Chlamydomonas eustigma</name>
    <dbReference type="NCBI Taxonomy" id="1157962"/>
    <lineage>
        <taxon>Eukaryota</taxon>
        <taxon>Viridiplantae</taxon>
        <taxon>Chlorophyta</taxon>
        <taxon>core chlorophytes</taxon>
        <taxon>Chlorophyceae</taxon>
        <taxon>CS clade</taxon>
        <taxon>Chlamydomonadales</taxon>
        <taxon>Chlamydomonadaceae</taxon>
        <taxon>Chlamydomonas</taxon>
    </lineage>
</organism>
<feature type="transmembrane region" description="Helical" evidence="2">
    <location>
        <begin position="17"/>
        <end position="37"/>
    </location>
</feature>
<keyword evidence="2" id="KW-1133">Transmembrane helix</keyword>
<evidence type="ECO:0008006" key="5">
    <source>
        <dbReference type="Google" id="ProtNLM"/>
    </source>
</evidence>
<dbReference type="SMART" id="SM01149">
    <property type="entry name" value="DUF1237"/>
    <property type="match status" value="1"/>
</dbReference>
<evidence type="ECO:0000313" key="4">
    <source>
        <dbReference type="Proteomes" id="UP000232323"/>
    </source>
</evidence>
<dbReference type="Gene3D" id="1.50.10.10">
    <property type="match status" value="1"/>
</dbReference>
<dbReference type="OrthoDB" id="7771656at2759"/>
<reference evidence="3 4" key="1">
    <citation type="submission" date="2017-08" db="EMBL/GenBank/DDBJ databases">
        <title>Acidophilic green algal genome provides insights into adaptation to an acidic environment.</title>
        <authorList>
            <person name="Hirooka S."/>
            <person name="Hirose Y."/>
            <person name="Kanesaki Y."/>
            <person name="Higuchi S."/>
            <person name="Fujiwara T."/>
            <person name="Onuma R."/>
            <person name="Era A."/>
            <person name="Ohbayashi R."/>
            <person name="Uzuka A."/>
            <person name="Nozaki H."/>
            <person name="Yoshikawa H."/>
            <person name="Miyagishima S.Y."/>
        </authorList>
    </citation>
    <scope>NUCLEOTIDE SEQUENCE [LARGE SCALE GENOMIC DNA]</scope>
    <source>
        <strain evidence="3 4">NIES-2499</strain>
    </source>
</reference>
<evidence type="ECO:0000313" key="3">
    <source>
        <dbReference type="EMBL" id="GAX78463.1"/>
    </source>
</evidence>
<dbReference type="GO" id="GO:0005975">
    <property type="term" value="P:carbohydrate metabolic process"/>
    <property type="evidence" value="ECO:0007669"/>
    <property type="project" value="InterPro"/>
</dbReference>
<sequence>MLPTRHLKRTSRNGDRIYLIPMLSLVLVLVIVIIWVGNHHPTPSYVSAAERFHHQHAGKAAGQDPSTLEGTSSGVENHHSGHVHSSFAFQGLPMRKHVEGLPEIWARGPPSMNTSISSAETPSTLVNSTTLLQLKELCGRCLYRTLTSYVRMHDFGRIAVVLTGDIPAMWTRDSAVQVASYLPRVHRRPALRTVVEGAIRAQAYFILQDPWANAYNPTFVSTYSLPKQDRILGRGGWVWTRNFELDSVAYFFNFLWNYHQTKGLWSPSALLSETGVHDAVVTLLQLLEVEQHHEERSPYRYSELKRDGLGPPCGYTGMIWSAFRPSDDPQTYSFNIPSNMYTVGALHRLLLLNAAVWQDPYIHDTATRLSVEIHEGIKVFGIVEVEPGIKMYAYEVDGLGGKLVDFDDPNLPSLLAIPLLGYDQFEKEVYSVTRDRILSKANNYYYEGKILHGMGSPHTSHNMVWPLATAVEALTTNSTAKQSELLKMILEMASGNGLVHESVNVDTPQHFTRAEFGWANAMAVVAVEQLLGVDCDEEAERHRLKVIMEYESKEPGRVPNGGQDSHQYYSQLEASIPHV</sequence>
<dbReference type="PANTHER" id="PTHR31047:SF0">
    <property type="entry name" value="MEIOTICALLY UP-REGULATED GENE 157 PROTEIN"/>
    <property type="match status" value="1"/>
</dbReference>
<feature type="region of interest" description="Disordered" evidence="1">
    <location>
        <begin position="56"/>
        <end position="77"/>
    </location>
</feature>
<dbReference type="EMBL" id="BEGY01000032">
    <property type="protein sequence ID" value="GAX78463.1"/>
    <property type="molecule type" value="Genomic_DNA"/>
</dbReference>
<dbReference type="STRING" id="1157962.A0A250X5V6"/>